<evidence type="ECO:0000313" key="3">
    <source>
        <dbReference type="Proteomes" id="UP000664405"/>
    </source>
</evidence>
<dbReference type="Gene3D" id="3.40.50.9200">
    <property type="entry name" value="Hypothetical protein MTH538"/>
    <property type="match status" value="1"/>
</dbReference>
<evidence type="ECO:0000259" key="1">
    <source>
        <dbReference type="Pfam" id="PF08937"/>
    </source>
</evidence>
<dbReference type="RefSeq" id="WP_206927369.1">
    <property type="nucleotide sequence ID" value="NZ_JAEKJW010000002.1"/>
</dbReference>
<sequence>MVDTKNVFISHVHKDDDGLTDLKNLLKTKGMEVRDGSINSEKPNNAESESYIKSEILAPRINWASVMIVYISPETKDSKWVNWEIEYAYKQGKTIIGVWERGAKDCEVPEALDQYGHALVGWNADKIIDAINGDYEKFEDPDGTPCPPRPIGRHPC</sequence>
<dbReference type="Proteomes" id="UP000664405">
    <property type="component" value="Unassembled WGS sequence"/>
</dbReference>
<dbReference type="InterPro" id="IPR015032">
    <property type="entry name" value="ThsB__TIR-like_domain"/>
</dbReference>
<proteinExistence type="predicted"/>
<comment type="caution">
    <text evidence="2">The sequence shown here is derived from an EMBL/GenBank/DDBJ whole genome shotgun (WGS) entry which is preliminary data.</text>
</comment>
<dbReference type="EMBL" id="JAEKJW010000002">
    <property type="protein sequence ID" value="MBN8196862.1"/>
    <property type="molecule type" value="Genomic_DNA"/>
</dbReference>
<protein>
    <submittedName>
        <fullName evidence="2">TIR domain-containing protein</fullName>
    </submittedName>
</protein>
<feature type="domain" description="Thoeris protein ThsB TIR-like" evidence="1">
    <location>
        <begin position="8"/>
        <end position="104"/>
    </location>
</feature>
<dbReference type="AlphaFoldDB" id="A0A8I1M7X2"/>
<reference evidence="2" key="1">
    <citation type="submission" date="2020-12" db="EMBL/GenBank/DDBJ databases">
        <title>Oil enriched cultivation method for isolating marine PHA-producing bacteria.</title>
        <authorList>
            <person name="Zheng W."/>
            <person name="Yu S."/>
            <person name="Huang Y."/>
        </authorList>
    </citation>
    <scope>NUCLEOTIDE SEQUENCE</scope>
    <source>
        <strain evidence="2">SY-2-3</strain>
    </source>
</reference>
<dbReference type="Pfam" id="PF08937">
    <property type="entry name" value="ThsB_TIR"/>
    <property type="match status" value="1"/>
</dbReference>
<name>A0A8I1M7X2_9PROT</name>
<accession>A0A8I1M7X2</accession>
<evidence type="ECO:0000313" key="2">
    <source>
        <dbReference type="EMBL" id="MBN8196862.1"/>
    </source>
</evidence>
<dbReference type="InterPro" id="IPR036490">
    <property type="entry name" value="ThsB_TIR-like_sf"/>
</dbReference>
<organism evidence="2 3">
    <name type="scientific">Thalassospira povalilytica</name>
    <dbReference type="NCBI Taxonomy" id="732237"/>
    <lineage>
        <taxon>Bacteria</taxon>
        <taxon>Pseudomonadati</taxon>
        <taxon>Pseudomonadota</taxon>
        <taxon>Alphaproteobacteria</taxon>
        <taxon>Rhodospirillales</taxon>
        <taxon>Thalassospiraceae</taxon>
        <taxon>Thalassospira</taxon>
    </lineage>
</organism>
<dbReference type="SUPFAM" id="SSF52206">
    <property type="entry name" value="Hypothetical protein MTH538"/>
    <property type="match status" value="1"/>
</dbReference>
<gene>
    <name evidence="2" type="ORF">JF547_10345</name>
</gene>